<name>A0A8S8ZTT7_SORMA</name>
<gene>
    <name evidence="4" type="ORF">SMACR_06589</name>
</gene>
<keyword evidence="2" id="KW-0482">Metalloprotease</keyword>
<protein>
    <recommendedName>
        <fullName evidence="2">Dipeptidase</fullName>
        <ecNumber evidence="2">3.4.13.19</ecNumber>
    </recommendedName>
</protein>
<evidence type="ECO:0000256" key="3">
    <source>
        <dbReference type="SAM" id="Phobius"/>
    </source>
</evidence>
<comment type="caution">
    <text evidence="4">The sequence shown here is derived from an EMBL/GenBank/DDBJ whole genome shotgun (WGS) entry which is preliminary data.</text>
</comment>
<keyword evidence="2" id="KW-0645">Protease</keyword>
<organism evidence="4 5">
    <name type="scientific">Sordaria macrospora</name>
    <dbReference type="NCBI Taxonomy" id="5147"/>
    <lineage>
        <taxon>Eukaryota</taxon>
        <taxon>Fungi</taxon>
        <taxon>Dikarya</taxon>
        <taxon>Ascomycota</taxon>
        <taxon>Pezizomycotina</taxon>
        <taxon>Sordariomycetes</taxon>
        <taxon>Sordariomycetidae</taxon>
        <taxon>Sordariales</taxon>
        <taxon>Sordariaceae</taxon>
        <taxon>Sordaria</taxon>
    </lineage>
</organism>
<dbReference type="GO" id="GO:0006508">
    <property type="term" value="P:proteolysis"/>
    <property type="evidence" value="ECO:0007669"/>
    <property type="project" value="UniProtKB-KW"/>
</dbReference>
<dbReference type="GO" id="GO:0046872">
    <property type="term" value="F:metal ion binding"/>
    <property type="evidence" value="ECO:0007669"/>
    <property type="project" value="UniProtKB-UniRule"/>
</dbReference>
<keyword evidence="2" id="KW-0862">Zinc</keyword>
<keyword evidence="3" id="KW-0812">Transmembrane</keyword>
<dbReference type="PANTHER" id="PTHR10443">
    <property type="entry name" value="MICROSOMAL DIPEPTIDASE"/>
    <property type="match status" value="1"/>
</dbReference>
<keyword evidence="3" id="KW-1133">Transmembrane helix</keyword>
<dbReference type="InterPro" id="IPR008257">
    <property type="entry name" value="Pept_M19"/>
</dbReference>
<evidence type="ECO:0000256" key="1">
    <source>
        <dbReference type="ARBA" id="ARBA00022997"/>
    </source>
</evidence>
<reference evidence="4 5" key="1">
    <citation type="submission" date="2017-07" db="EMBL/GenBank/DDBJ databases">
        <title>Genome sequence of the Sordaria macrospora wild type strain R19027.</title>
        <authorList>
            <person name="Nowrousian M."/>
            <person name="Teichert I."/>
            <person name="Kueck U."/>
        </authorList>
    </citation>
    <scope>NUCLEOTIDE SEQUENCE [LARGE SCALE GENOMIC DNA]</scope>
    <source>
        <strain evidence="4 5">R19027</strain>
        <tissue evidence="4">Mycelium</tissue>
    </source>
</reference>
<keyword evidence="2" id="KW-0378">Hydrolase</keyword>
<evidence type="ECO:0000256" key="2">
    <source>
        <dbReference type="RuleBase" id="RU341113"/>
    </source>
</evidence>
<keyword evidence="3" id="KW-0472">Membrane</keyword>
<evidence type="ECO:0000313" key="5">
    <source>
        <dbReference type="Proteomes" id="UP000433876"/>
    </source>
</evidence>
<dbReference type="VEuPathDB" id="FungiDB:SMAC_06589"/>
<dbReference type="Gene3D" id="3.20.20.140">
    <property type="entry name" value="Metal-dependent hydrolases"/>
    <property type="match status" value="1"/>
</dbReference>
<dbReference type="GO" id="GO:0070573">
    <property type="term" value="F:metallodipeptidase activity"/>
    <property type="evidence" value="ECO:0007669"/>
    <property type="project" value="InterPro"/>
</dbReference>
<dbReference type="Proteomes" id="UP000433876">
    <property type="component" value="Unassembled WGS sequence"/>
</dbReference>
<comment type="similarity">
    <text evidence="2">Belongs to the metallo-dependent hydrolases superfamily. Peptidase M19 family.</text>
</comment>
<dbReference type="SUPFAM" id="SSF51556">
    <property type="entry name" value="Metallo-dependent hydrolases"/>
    <property type="match status" value="1"/>
</dbReference>
<evidence type="ECO:0000313" key="4">
    <source>
        <dbReference type="EMBL" id="KAA8634194.1"/>
    </source>
</evidence>
<dbReference type="PANTHER" id="PTHR10443:SF12">
    <property type="entry name" value="DIPEPTIDASE"/>
    <property type="match status" value="1"/>
</dbReference>
<dbReference type="EC" id="3.4.13.19" evidence="2"/>
<dbReference type="CDD" id="cd01301">
    <property type="entry name" value="rDP_like"/>
    <property type="match status" value="1"/>
</dbReference>
<dbReference type="EMBL" id="NMPR01000026">
    <property type="protein sequence ID" value="KAA8634194.1"/>
    <property type="molecule type" value="Genomic_DNA"/>
</dbReference>
<feature type="transmembrane region" description="Helical" evidence="3">
    <location>
        <begin position="70"/>
        <end position="88"/>
    </location>
</feature>
<dbReference type="OMA" id="CDHPRNI"/>
<dbReference type="AlphaFoldDB" id="A0A8S8ZTT7"/>
<sequence>MVNTLPCFNNCDPKLTPLFSLSLNHRVTTIVGKEKVVLEKMKEEKSRDVGDVERLDAPNTRQRRGVGRKFWGAVFISLLLLHVFLRPVSYGMSGCMTGSSSEKNIERRVKYILKHTPLIDGHNDLPIMLRWKFNNHINDKNFTTGWEDGTLPGHVDLARLRDGMNGGAFWSLFWPCPANGTDFSDENYLPAVEATLQQIDLVDRLRAAYPKDFGPAVSSKGALKAWKHHNQLISPMGIEGLHQIGNSAATLRRYHALGVRYATLVHNCGNKYADAALQENPFRKAPSHWGGVSPAGEALVNEMNRIGMIVDLSHTSVETMKDVLGGTGKEWNGSRAPVIFSHSSAYALCPHPRNVPDDVLQLVKQRNSLVMVNFSPDFISCVAAPERDDGLPDFDPENATLEHVAEHIIHIGKLIGYDHVGLGSDFDGIPTVPKGLEDVSRYPDLVAELLRRGVSDADASKIVGGNILRVWSDVERVAVEMQKVGEPALEDDLKDLMPEE</sequence>
<comment type="catalytic activity">
    <reaction evidence="2">
        <text>an L-aminoacyl-L-amino acid + H2O = 2 an L-alpha-amino acid</text>
        <dbReference type="Rhea" id="RHEA:48940"/>
        <dbReference type="ChEBI" id="CHEBI:15377"/>
        <dbReference type="ChEBI" id="CHEBI:59869"/>
        <dbReference type="ChEBI" id="CHEBI:77460"/>
        <dbReference type="EC" id="3.4.13.19"/>
    </reaction>
</comment>
<keyword evidence="1 2" id="KW-0224">Dipeptidase</keyword>
<dbReference type="Pfam" id="PF01244">
    <property type="entry name" value="Peptidase_M19"/>
    <property type="match status" value="1"/>
</dbReference>
<comment type="cofactor">
    <cofactor evidence="2">
        <name>Zn(2+)</name>
        <dbReference type="ChEBI" id="CHEBI:29105"/>
    </cofactor>
</comment>
<accession>A0A8S8ZTT7</accession>
<dbReference type="PROSITE" id="PS51365">
    <property type="entry name" value="RENAL_DIPEPTIDASE_2"/>
    <property type="match status" value="1"/>
</dbReference>
<proteinExistence type="inferred from homology"/>
<dbReference type="InterPro" id="IPR032466">
    <property type="entry name" value="Metal_Hydrolase"/>
</dbReference>
<keyword evidence="2" id="KW-0479">Metal-binding</keyword>